<dbReference type="InterPro" id="IPR002110">
    <property type="entry name" value="Ankyrin_rpt"/>
</dbReference>
<feature type="region of interest" description="Disordered" evidence="4">
    <location>
        <begin position="794"/>
        <end position="880"/>
    </location>
</feature>
<dbReference type="PROSITE" id="PS50297">
    <property type="entry name" value="ANK_REP_REGION"/>
    <property type="match status" value="5"/>
</dbReference>
<feature type="repeat" description="ANK" evidence="3">
    <location>
        <begin position="584"/>
        <end position="612"/>
    </location>
</feature>
<dbReference type="SMART" id="SM00248">
    <property type="entry name" value="ANK"/>
    <property type="match status" value="12"/>
</dbReference>
<dbReference type="PANTHER" id="PTHR24198:SF165">
    <property type="entry name" value="ANKYRIN REPEAT-CONTAINING PROTEIN-RELATED"/>
    <property type="match status" value="1"/>
</dbReference>
<dbReference type="Proteomes" id="UP000310108">
    <property type="component" value="Unassembled WGS sequence"/>
</dbReference>
<keyword evidence="6" id="KW-1185">Reference proteome</keyword>
<dbReference type="PANTHER" id="PTHR24198">
    <property type="entry name" value="ANKYRIN REPEAT AND PROTEIN KINASE DOMAIN-CONTAINING PROTEIN"/>
    <property type="match status" value="1"/>
</dbReference>
<dbReference type="PROSITE" id="PS50088">
    <property type="entry name" value="ANK_REPEAT"/>
    <property type="match status" value="6"/>
</dbReference>
<organism evidence="5 6">
    <name type="scientific">Colletotrichum tanaceti</name>
    <dbReference type="NCBI Taxonomy" id="1306861"/>
    <lineage>
        <taxon>Eukaryota</taxon>
        <taxon>Fungi</taxon>
        <taxon>Dikarya</taxon>
        <taxon>Ascomycota</taxon>
        <taxon>Pezizomycotina</taxon>
        <taxon>Sordariomycetes</taxon>
        <taxon>Hypocreomycetidae</taxon>
        <taxon>Glomerellales</taxon>
        <taxon>Glomerellaceae</taxon>
        <taxon>Colletotrichum</taxon>
        <taxon>Colletotrichum destructivum species complex</taxon>
    </lineage>
</organism>
<feature type="compositionally biased region" description="Acidic residues" evidence="4">
    <location>
        <begin position="803"/>
        <end position="832"/>
    </location>
</feature>
<dbReference type="OrthoDB" id="539213at2759"/>
<gene>
    <name evidence="5" type="primary">ANK2</name>
    <name evidence="5" type="ORF">CTA1_754</name>
</gene>
<evidence type="ECO:0000256" key="1">
    <source>
        <dbReference type="ARBA" id="ARBA00022737"/>
    </source>
</evidence>
<dbReference type="PRINTS" id="PR01415">
    <property type="entry name" value="ANKYRIN"/>
</dbReference>
<proteinExistence type="predicted"/>
<feature type="repeat" description="ANK" evidence="3">
    <location>
        <begin position="619"/>
        <end position="647"/>
    </location>
</feature>
<comment type="caution">
    <text evidence="5">The sequence shown here is derived from an EMBL/GenBank/DDBJ whole genome shotgun (WGS) entry which is preliminary data.</text>
</comment>
<dbReference type="Pfam" id="PF12796">
    <property type="entry name" value="Ank_2"/>
    <property type="match status" value="2"/>
</dbReference>
<feature type="repeat" description="ANK" evidence="3">
    <location>
        <begin position="689"/>
        <end position="721"/>
    </location>
</feature>
<evidence type="ECO:0000313" key="6">
    <source>
        <dbReference type="Proteomes" id="UP000310108"/>
    </source>
</evidence>
<dbReference type="EMBL" id="PJEX01000031">
    <property type="protein sequence ID" value="TKW58013.1"/>
    <property type="molecule type" value="Genomic_DNA"/>
</dbReference>
<dbReference type="InterPro" id="IPR036770">
    <property type="entry name" value="Ankyrin_rpt-contain_sf"/>
</dbReference>
<sequence>MEIASTKALWLVKRLIDMGASPNEVRGDDEPSALMIAIGCSIDLVKVLVQSGANPTYRSRCYFDILRCFTETQGVLGWAAGIQHHREALNMVRYLIEQVQLLYPSTPLVEFITVDAIFAAAIRGHDDVLTLLNDHGSNISSAEYRGLSALHCAAYMGQVDTCKLLLEHGALVDGPLSPKQPPSPLVLASLKQRYEVVKLLHQHGADLKPGVFIKTEDDWCSYFPDRNRILDLDIRGACSSPFLLNPAAAAVLNWTVDERDCQNLIQYLVRHGGTLPDWAVYAGVLHKYPVLVELALASPKANPNWRGPSGRTCLQVALDDNADIASALLKAGAVLVGGELQQAVLLGSWSLVEEITQRDPGGSAEQQSSMSVLEAALLTGSSVMVEWALARDPHAYTPGILCAAVLYTIQHCNLDILRRLLSNRQHSDEPNPQESSALGIAVHRNKLMILDLLSTILPVPTLVSMPIRGSYVDVYWDSRKPFWCGNKYSLVDISPLSMALNSPECLEYLLDRGCCPDEYTIVRAVKYGDLEILKRLVVMPRLKLCQDWVHEVPLVLAAEKGKLSMAAVLLNAGEDVNETSHGYFSCSPLQAAVERGNLDMISLFLKKGADVNKAPCAYFSRSPLQAAVERGNLYMINLILEARADVNGPAFHVGGATALQLAAIKGLLGIAKILVDRGADVNESRAIIGGRTALEGAAEHGRIDMIHFLLDQGAQTNGNGQVQYLRAIKLAEEEGHMVAAKMLRDYRDWTADDYRLWDRLQKLQKTWEPPTEDEDRWGHAQEEEWWDDAQEKDFADEAHSDSDSEGVDYEEMSNDTSEEDLELPDAADEVTLSEDASSDVVVENLPSGSATTPSAMAIDDPAASPEGFATDQHGFWNGNW</sequence>
<evidence type="ECO:0000256" key="4">
    <source>
        <dbReference type="SAM" id="MobiDB-lite"/>
    </source>
</evidence>
<feature type="repeat" description="ANK" evidence="3">
    <location>
        <begin position="145"/>
        <end position="173"/>
    </location>
</feature>
<keyword evidence="2 3" id="KW-0040">ANK repeat</keyword>
<evidence type="ECO:0000256" key="2">
    <source>
        <dbReference type="ARBA" id="ARBA00023043"/>
    </source>
</evidence>
<accession>A0A4U6XQ99</accession>
<feature type="repeat" description="ANK" evidence="3">
    <location>
        <begin position="549"/>
        <end position="581"/>
    </location>
</feature>
<keyword evidence="1" id="KW-0677">Repeat</keyword>
<protein>
    <submittedName>
        <fullName evidence="5">Ankyrin-2</fullName>
    </submittedName>
</protein>
<dbReference type="SUPFAM" id="SSF48403">
    <property type="entry name" value="Ankyrin repeat"/>
    <property type="match status" value="3"/>
</dbReference>
<evidence type="ECO:0000256" key="3">
    <source>
        <dbReference type="PROSITE-ProRule" id="PRU00023"/>
    </source>
</evidence>
<name>A0A4U6XQ99_9PEZI</name>
<dbReference type="Gene3D" id="1.25.40.20">
    <property type="entry name" value="Ankyrin repeat-containing domain"/>
    <property type="match status" value="4"/>
</dbReference>
<dbReference type="AlphaFoldDB" id="A0A4U6XQ99"/>
<evidence type="ECO:0000313" key="5">
    <source>
        <dbReference type="EMBL" id="TKW58013.1"/>
    </source>
</evidence>
<feature type="repeat" description="ANK" evidence="3">
    <location>
        <begin position="654"/>
        <end position="686"/>
    </location>
</feature>
<dbReference type="STRING" id="1306861.A0A4U6XQ99"/>
<reference evidence="5 6" key="1">
    <citation type="journal article" date="2019" name="PLoS ONE">
        <title>Comparative genome analysis indicates high evolutionary potential of pathogenicity genes in Colletotrichum tanaceti.</title>
        <authorList>
            <person name="Lelwala R.V."/>
            <person name="Korhonen P.K."/>
            <person name="Young N.D."/>
            <person name="Scott J.B."/>
            <person name="Ades P.A."/>
            <person name="Gasser R.B."/>
            <person name="Taylor P.W.J."/>
        </authorList>
    </citation>
    <scope>NUCLEOTIDE SEQUENCE [LARGE SCALE GENOMIC DNA]</scope>
    <source>
        <strain evidence="5">BRIP57314</strain>
    </source>
</reference>